<dbReference type="Proteomes" id="UP000789901">
    <property type="component" value="Unassembled WGS sequence"/>
</dbReference>
<dbReference type="SUPFAM" id="SSF51445">
    <property type="entry name" value="(Trans)glycosidases"/>
    <property type="match status" value="1"/>
</dbReference>
<comment type="caution">
    <text evidence="3">The sequence shown here is derived from an EMBL/GenBank/DDBJ whole genome shotgun (WGS) entry which is preliminary data.</text>
</comment>
<dbReference type="InterPro" id="IPR039514">
    <property type="entry name" value="6GAL-like"/>
</dbReference>
<name>A0ABN7UC80_GIGMA</name>
<evidence type="ECO:0000256" key="1">
    <source>
        <dbReference type="SAM" id="SignalP"/>
    </source>
</evidence>
<sequence>MTSNFIIQLLLTISILLSIVNANKTVFIDPNDCWQIFEGWGTMLSWWTNGIGGFPNDYKNLLADLAFDPEKGLGLNVIRFVIPGGDNPTHHHIRPEGNVPGYWPCSTCNFNFSADEHQRWALFASLKRGANIFEANSASPPYWMTKSNCSSGSVDGISDNLDPLYYDAFAKYLAEVVNWYKIQGINFRTISPFNEPSAGWWKAFGYQEGCHFICSTMNTIIKKVADNLIAKGLINTSISIADEYSIDQEVFTINCIDNTTKSYVSQYNVHGYGGSQRTELYNITKKDGKKLWMSEYGLPTTSVMSASITLSEQILNDMRNLKTNAWVYLQAIQDDPNGSNGWGLVGVSYTNSSYLPKIHLDFYAYKQYTKFIRPGYQIISSDDNDTLAAYSAKDQKLVIICTNKRAAQFWNFNVNMFNISNITAFRTSDNNETLTPLSKIPPIKNGSLVYLHPSDSITTWVFDATLNL</sequence>
<accession>A0ABN7UC80</accession>
<feature type="domain" description="Endo-beta-1,6-galactanase-like" evidence="2">
    <location>
        <begin position="25"/>
        <end position="248"/>
    </location>
</feature>
<evidence type="ECO:0000313" key="4">
    <source>
        <dbReference type="Proteomes" id="UP000789901"/>
    </source>
</evidence>
<gene>
    <name evidence="3" type="ORF">GMARGA_LOCUS4167</name>
</gene>
<dbReference type="PANTHER" id="PTHR42767:SF1">
    <property type="entry name" value="ENDO-BETA-1,6-GALACTANASE-LIKE DOMAIN-CONTAINING PROTEIN"/>
    <property type="match status" value="1"/>
</dbReference>
<dbReference type="InterPro" id="IPR017853">
    <property type="entry name" value="GH"/>
</dbReference>
<dbReference type="InterPro" id="IPR013780">
    <property type="entry name" value="Glyco_hydro_b"/>
</dbReference>
<dbReference type="Gene3D" id="2.60.40.1180">
    <property type="entry name" value="Golgi alpha-mannosidase II"/>
    <property type="match status" value="1"/>
</dbReference>
<keyword evidence="1" id="KW-0732">Signal</keyword>
<dbReference type="Gene3D" id="3.20.20.80">
    <property type="entry name" value="Glycosidases"/>
    <property type="match status" value="1"/>
</dbReference>
<feature type="chain" id="PRO_5046019481" evidence="1">
    <location>
        <begin position="23"/>
        <end position="468"/>
    </location>
</feature>
<evidence type="ECO:0000259" key="2">
    <source>
        <dbReference type="Pfam" id="PF14587"/>
    </source>
</evidence>
<evidence type="ECO:0000313" key="3">
    <source>
        <dbReference type="EMBL" id="CAG8542811.1"/>
    </source>
</evidence>
<reference evidence="3 4" key="1">
    <citation type="submission" date="2021-06" db="EMBL/GenBank/DDBJ databases">
        <authorList>
            <person name="Kallberg Y."/>
            <person name="Tangrot J."/>
            <person name="Rosling A."/>
        </authorList>
    </citation>
    <scope>NUCLEOTIDE SEQUENCE [LARGE SCALE GENOMIC DNA]</scope>
    <source>
        <strain evidence="3 4">120-4 pot B 10/14</strain>
    </source>
</reference>
<organism evidence="3 4">
    <name type="scientific">Gigaspora margarita</name>
    <dbReference type="NCBI Taxonomy" id="4874"/>
    <lineage>
        <taxon>Eukaryota</taxon>
        <taxon>Fungi</taxon>
        <taxon>Fungi incertae sedis</taxon>
        <taxon>Mucoromycota</taxon>
        <taxon>Glomeromycotina</taxon>
        <taxon>Glomeromycetes</taxon>
        <taxon>Diversisporales</taxon>
        <taxon>Gigasporaceae</taxon>
        <taxon>Gigaspora</taxon>
    </lineage>
</organism>
<dbReference type="Pfam" id="PF14587">
    <property type="entry name" value="Glyco_hydr_30_2"/>
    <property type="match status" value="1"/>
</dbReference>
<dbReference type="PANTHER" id="PTHR42767">
    <property type="entry name" value="ENDO-BETA-1,6-GALACTANASE"/>
    <property type="match status" value="1"/>
</dbReference>
<keyword evidence="4" id="KW-1185">Reference proteome</keyword>
<feature type="signal peptide" evidence="1">
    <location>
        <begin position="1"/>
        <end position="22"/>
    </location>
</feature>
<proteinExistence type="predicted"/>
<dbReference type="EMBL" id="CAJVQB010001606">
    <property type="protein sequence ID" value="CAG8542811.1"/>
    <property type="molecule type" value="Genomic_DNA"/>
</dbReference>
<dbReference type="InterPro" id="IPR039743">
    <property type="entry name" value="6GAL/EXGAL"/>
</dbReference>
<protein>
    <submittedName>
        <fullName evidence="3">34764_t:CDS:1</fullName>
    </submittedName>
</protein>